<keyword evidence="4 5" id="KW-0012">Acyltransferase</keyword>
<protein>
    <recommendedName>
        <fullName evidence="5">Octanoyltransferase</fullName>
        <ecNumber evidence="5">2.3.1.181</ecNumber>
    </recommendedName>
</protein>
<evidence type="ECO:0000256" key="6">
    <source>
        <dbReference type="PIRSR" id="PIRSR016262-1"/>
    </source>
</evidence>
<organism evidence="10 11">
    <name type="scientific">Passalora fulva</name>
    <name type="common">Tomato leaf mold</name>
    <name type="synonym">Cladosporium fulvum</name>
    <dbReference type="NCBI Taxonomy" id="5499"/>
    <lineage>
        <taxon>Eukaryota</taxon>
        <taxon>Fungi</taxon>
        <taxon>Dikarya</taxon>
        <taxon>Ascomycota</taxon>
        <taxon>Pezizomycotina</taxon>
        <taxon>Dothideomycetes</taxon>
        <taxon>Dothideomycetidae</taxon>
        <taxon>Mycosphaerellales</taxon>
        <taxon>Mycosphaerellaceae</taxon>
        <taxon>Fulvia</taxon>
    </lineage>
</organism>
<dbReference type="RefSeq" id="XP_047769663.1">
    <property type="nucleotide sequence ID" value="XM_047913394.1"/>
</dbReference>
<gene>
    <name evidence="10" type="ORF">CLAFUR5_14246</name>
</gene>
<keyword evidence="11" id="KW-1185">Reference proteome</keyword>
<name>A0A9Q8PMU6_PASFU</name>
<feature type="binding site" evidence="7">
    <location>
        <begin position="88"/>
        <end position="95"/>
    </location>
    <ligand>
        <name>substrate</name>
    </ligand>
</feature>
<feature type="domain" description="BPL/LPL catalytic" evidence="9">
    <location>
        <begin position="39"/>
        <end position="228"/>
    </location>
</feature>
<dbReference type="OrthoDB" id="19908at2759"/>
<dbReference type="EMBL" id="CP090175">
    <property type="protein sequence ID" value="UJO25297.1"/>
    <property type="molecule type" value="Genomic_DNA"/>
</dbReference>
<evidence type="ECO:0000256" key="1">
    <source>
        <dbReference type="ARBA" id="ARBA00004821"/>
    </source>
</evidence>
<reference evidence="10" key="2">
    <citation type="journal article" date="2022" name="Microb. Genom.">
        <title>A chromosome-scale genome assembly of the tomato pathogen Cladosporium fulvum reveals a compartmentalized genome architecture and the presence of a dispensable chromosome.</title>
        <authorList>
            <person name="Zaccaron A.Z."/>
            <person name="Chen L.H."/>
            <person name="Samaras A."/>
            <person name="Stergiopoulos I."/>
        </authorList>
    </citation>
    <scope>NUCLEOTIDE SEQUENCE</scope>
    <source>
        <strain evidence="10">Race5_Kim</strain>
    </source>
</reference>
<dbReference type="GO" id="GO:0009249">
    <property type="term" value="P:protein lipoylation"/>
    <property type="evidence" value="ECO:0007669"/>
    <property type="project" value="InterPro"/>
</dbReference>
<keyword evidence="3 5" id="KW-0808">Transferase</keyword>
<sequence length="238" mass="26527">MILRHLHLPYLTSYLHADKLQQTLVSNLLAHKASPKTVPPPQPTIITAQFHPVYTCGRREVGNLSRDQIDYLTASTPHGTASFHEALRGGQTTFHGPGQLVVYPIIDLKRHNLSPRCYVNYLEQCVIDILKSGWNVQAVRTDNPGIWTDEEHKICALGVHLRRNVTSHGIGLNLSTEMGWFERIVACGLEGKKTTNLQQMVGRGKTVDVEWAARSFVRRFGDGLEGSEAIEKIGEGDV</sequence>
<dbReference type="Gene3D" id="3.30.930.10">
    <property type="entry name" value="Bira Bifunctional Protein, Domain 2"/>
    <property type="match status" value="1"/>
</dbReference>
<dbReference type="NCBIfam" id="TIGR00214">
    <property type="entry name" value="lipB"/>
    <property type="match status" value="1"/>
</dbReference>
<dbReference type="EC" id="2.3.1.181" evidence="5"/>
<feature type="site" description="Lowers pKa of active site Cys" evidence="8">
    <location>
        <position position="153"/>
    </location>
</feature>
<dbReference type="PROSITE" id="PS01313">
    <property type="entry name" value="LIPB"/>
    <property type="match status" value="1"/>
</dbReference>
<dbReference type="InterPro" id="IPR004143">
    <property type="entry name" value="BPL_LPL_catalytic"/>
</dbReference>
<comment type="similarity">
    <text evidence="2 5">Belongs to the LipB family.</text>
</comment>
<comment type="function">
    <text evidence="5">Catalyzes the transfer of endogenously produced octanoic acid from octanoyl-acyl-carrier-protein onto the lipoyl domains of lipoate-dependent enzymes. Lipoyl-ACP can also act as a substrate although octanoyl-ACP is likely to be the physiological substrate.</text>
</comment>
<evidence type="ECO:0000256" key="3">
    <source>
        <dbReference type="ARBA" id="ARBA00022679"/>
    </source>
</evidence>
<evidence type="ECO:0000256" key="2">
    <source>
        <dbReference type="ARBA" id="ARBA00007907"/>
    </source>
</evidence>
<dbReference type="PROSITE" id="PS51733">
    <property type="entry name" value="BPL_LPL_CATALYTIC"/>
    <property type="match status" value="1"/>
</dbReference>
<dbReference type="CDD" id="cd16444">
    <property type="entry name" value="LipB"/>
    <property type="match status" value="1"/>
</dbReference>
<feature type="active site" description="Acyl-thioester intermediate" evidence="6">
    <location>
        <position position="187"/>
    </location>
</feature>
<dbReference type="PANTHER" id="PTHR10993:SF7">
    <property type="entry name" value="LIPOYLTRANSFERASE 2, MITOCHONDRIAL-RELATED"/>
    <property type="match status" value="1"/>
</dbReference>
<evidence type="ECO:0000256" key="8">
    <source>
        <dbReference type="PIRSR" id="PIRSR016262-3"/>
    </source>
</evidence>
<dbReference type="Proteomes" id="UP000756132">
    <property type="component" value="Chromosome 13"/>
</dbReference>
<dbReference type="InterPro" id="IPR000544">
    <property type="entry name" value="Octanoyltransferase"/>
</dbReference>
<dbReference type="InterPro" id="IPR020605">
    <property type="entry name" value="Octanoyltransferase_CS"/>
</dbReference>
<dbReference type="SUPFAM" id="SSF55681">
    <property type="entry name" value="Class II aaRS and biotin synthetases"/>
    <property type="match status" value="1"/>
</dbReference>
<dbReference type="GeneID" id="71994124"/>
<dbReference type="GO" id="GO:0033819">
    <property type="term" value="F:lipoyl(octanoyl) transferase activity"/>
    <property type="evidence" value="ECO:0007669"/>
    <property type="project" value="UniProtKB-EC"/>
</dbReference>
<dbReference type="AlphaFoldDB" id="A0A9Q8PMU6"/>
<feature type="binding site" evidence="7">
    <location>
        <begin position="156"/>
        <end position="158"/>
    </location>
    <ligand>
        <name>substrate</name>
    </ligand>
</feature>
<dbReference type="KEGG" id="ffu:CLAFUR5_14246"/>
<evidence type="ECO:0000256" key="4">
    <source>
        <dbReference type="ARBA" id="ARBA00023315"/>
    </source>
</evidence>
<comment type="pathway">
    <text evidence="1 5">Protein modification; protein lipoylation via endogenous pathway; protein N(6)-(lipoyl)lysine from octanoyl-[acyl-carrier-protein]: step 1/2.</text>
</comment>
<comment type="catalytic activity">
    <reaction evidence="5">
        <text>octanoyl-[ACP] + L-lysyl-[protein] = N(6)-octanoyl-L-lysyl-[protein] + holo-[ACP] + H(+)</text>
        <dbReference type="Rhea" id="RHEA:17665"/>
        <dbReference type="Rhea" id="RHEA-COMP:9636"/>
        <dbReference type="Rhea" id="RHEA-COMP:9685"/>
        <dbReference type="Rhea" id="RHEA-COMP:9752"/>
        <dbReference type="Rhea" id="RHEA-COMP:9928"/>
        <dbReference type="ChEBI" id="CHEBI:15378"/>
        <dbReference type="ChEBI" id="CHEBI:29969"/>
        <dbReference type="ChEBI" id="CHEBI:64479"/>
        <dbReference type="ChEBI" id="CHEBI:78463"/>
        <dbReference type="ChEBI" id="CHEBI:78809"/>
        <dbReference type="EC" id="2.3.1.181"/>
    </reaction>
</comment>
<reference evidence="10" key="1">
    <citation type="submission" date="2021-12" db="EMBL/GenBank/DDBJ databases">
        <authorList>
            <person name="Zaccaron A."/>
            <person name="Stergiopoulos I."/>
        </authorList>
    </citation>
    <scope>NUCLEOTIDE SEQUENCE</scope>
    <source>
        <strain evidence="10">Race5_Kim</strain>
    </source>
</reference>
<dbReference type="InterPro" id="IPR045864">
    <property type="entry name" value="aa-tRNA-synth_II/BPL/LPL"/>
</dbReference>
<evidence type="ECO:0000256" key="5">
    <source>
        <dbReference type="PIRNR" id="PIRNR016262"/>
    </source>
</evidence>
<evidence type="ECO:0000313" key="10">
    <source>
        <dbReference type="EMBL" id="UJO25297.1"/>
    </source>
</evidence>
<dbReference type="PIRSF" id="PIRSF016262">
    <property type="entry name" value="LPLase"/>
    <property type="match status" value="1"/>
</dbReference>
<dbReference type="PANTHER" id="PTHR10993">
    <property type="entry name" value="OCTANOYLTRANSFERASE"/>
    <property type="match status" value="1"/>
</dbReference>
<proteinExistence type="inferred from homology"/>
<accession>A0A9Q8PMU6</accession>
<evidence type="ECO:0000313" key="11">
    <source>
        <dbReference type="Proteomes" id="UP000756132"/>
    </source>
</evidence>
<dbReference type="Pfam" id="PF21948">
    <property type="entry name" value="LplA-B_cat"/>
    <property type="match status" value="1"/>
</dbReference>
<feature type="binding site" evidence="7">
    <location>
        <begin position="169"/>
        <end position="171"/>
    </location>
    <ligand>
        <name>substrate</name>
    </ligand>
</feature>
<evidence type="ECO:0000259" key="9">
    <source>
        <dbReference type="PROSITE" id="PS51733"/>
    </source>
</evidence>
<evidence type="ECO:0000256" key="7">
    <source>
        <dbReference type="PIRSR" id="PIRSR016262-2"/>
    </source>
</evidence>
<dbReference type="OMA" id="TEEPMWY"/>